<name>A0A7U2EZR4_PHANO</name>
<dbReference type="VEuPathDB" id="FungiDB:JI435_408280"/>
<dbReference type="Proteomes" id="UP000663193">
    <property type="component" value="Chromosome 6"/>
</dbReference>
<gene>
    <name evidence="2" type="ORF">JI435_408280</name>
</gene>
<sequence length="67" mass="7245">MLMMPLTAVAVFARRASTCGYGACPLGTGDLSRPCRVRIFSVPFPFAFLHLSDCSHLPALFCLIHCG</sequence>
<evidence type="ECO:0008006" key="4">
    <source>
        <dbReference type="Google" id="ProtNLM"/>
    </source>
</evidence>
<keyword evidence="1" id="KW-0732">Signal</keyword>
<feature type="signal peptide" evidence="1">
    <location>
        <begin position="1"/>
        <end position="18"/>
    </location>
</feature>
<feature type="chain" id="PRO_5031193328" description="Secreted protein" evidence="1">
    <location>
        <begin position="19"/>
        <end position="67"/>
    </location>
</feature>
<accession>A0A7U2EZR4</accession>
<dbReference type="AlphaFoldDB" id="A0A7U2EZR4"/>
<reference evidence="3" key="1">
    <citation type="journal article" date="2021" name="BMC Genomics">
        <title>Chromosome-level genome assembly and manually-curated proteome of model necrotroph Parastagonospora nodorum Sn15 reveals a genome-wide trove of candidate effector homologs, and redundancy of virulence-related functions within an accessory chromosome.</title>
        <authorList>
            <person name="Bertazzoni S."/>
            <person name="Jones D.A.B."/>
            <person name="Phan H.T."/>
            <person name="Tan K.-C."/>
            <person name="Hane J.K."/>
        </authorList>
    </citation>
    <scope>NUCLEOTIDE SEQUENCE [LARGE SCALE GENOMIC DNA]</scope>
    <source>
        <strain evidence="3">SN15 / ATCC MYA-4574 / FGSC 10173)</strain>
    </source>
</reference>
<dbReference type="EMBL" id="CP069028">
    <property type="protein sequence ID" value="QRC96083.1"/>
    <property type="molecule type" value="Genomic_DNA"/>
</dbReference>
<proteinExistence type="predicted"/>
<protein>
    <recommendedName>
        <fullName evidence="4">Secreted protein</fullName>
    </recommendedName>
</protein>
<evidence type="ECO:0000313" key="2">
    <source>
        <dbReference type="EMBL" id="QRC96083.1"/>
    </source>
</evidence>
<keyword evidence="3" id="KW-1185">Reference proteome</keyword>
<evidence type="ECO:0000256" key="1">
    <source>
        <dbReference type="SAM" id="SignalP"/>
    </source>
</evidence>
<evidence type="ECO:0000313" key="3">
    <source>
        <dbReference type="Proteomes" id="UP000663193"/>
    </source>
</evidence>
<organism evidence="2 3">
    <name type="scientific">Phaeosphaeria nodorum (strain SN15 / ATCC MYA-4574 / FGSC 10173)</name>
    <name type="common">Glume blotch fungus</name>
    <name type="synonym">Parastagonospora nodorum</name>
    <dbReference type="NCBI Taxonomy" id="321614"/>
    <lineage>
        <taxon>Eukaryota</taxon>
        <taxon>Fungi</taxon>
        <taxon>Dikarya</taxon>
        <taxon>Ascomycota</taxon>
        <taxon>Pezizomycotina</taxon>
        <taxon>Dothideomycetes</taxon>
        <taxon>Pleosporomycetidae</taxon>
        <taxon>Pleosporales</taxon>
        <taxon>Pleosporineae</taxon>
        <taxon>Phaeosphaeriaceae</taxon>
        <taxon>Parastagonospora</taxon>
    </lineage>
</organism>